<evidence type="ECO:0000259" key="21">
    <source>
        <dbReference type="Pfam" id="PF18267"/>
    </source>
</evidence>
<comment type="cofactor">
    <cofactor evidence="14">
        <name>[2Fe-2S] cluster</name>
        <dbReference type="ChEBI" id="CHEBI:190135"/>
    </cofactor>
</comment>
<dbReference type="SUPFAM" id="SSF55124">
    <property type="entry name" value="Nitrite/Sulfite reductase N-terminal domain-like"/>
    <property type="match status" value="1"/>
</dbReference>
<dbReference type="SUPFAM" id="SSF51905">
    <property type="entry name" value="FAD/NAD(P)-binding domain"/>
    <property type="match status" value="2"/>
</dbReference>
<protein>
    <submittedName>
        <fullName evidence="22">NAD(P)/FAD-dependent oxidoreductase</fullName>
    </submittedName>
</protein>
<feature type="binding site" evidence="16">
    <location>
        <position position="639"/>
    </location>
    <ligand>
        <name>[4Fe-4S] cluster</name>
        <dbReference type="ChEBI" id="CHEBI:49883"/>
    </ligand>
</feature>
<evidence type="ECO:0000256" key="12">
    <source>
        <dbReference type="ARBA" id="ARBA00023014"/>
    </source>
</evidence>
<dbReference type="GO" id="GO:0042128">
    <property type="term" value="P:nitrate assimilation"/>
    <property type="evidence" value="ECO:0007669"/>
    <property type="project" value="UniProtKB-UniRule"/>
</dbReference>
<dbReference type="NCBIfam" id="TIGR02374">
    <property type="entry name" value="nitri_red_nirB"/>
    <property type="match status" value="1"/>
</dbReference>
<dbReference type="InterPro" id="IPR041854">
    <property type="entry name" value="BFD-like_2Fe2S-bd_dom_sf"/>
</dbReference>
<dbReference type="PANTHER" id="PTHR43809:SF1">
    <property type="entry name" value="NITRITE REDUCTASE (NADH) LARGE SUBUNIT"/>
    <property type="match status" value="1"/>
</dbReference>
<dbReference type="GO" id="GO:0098809">
    <property type="term" value="F:nitrite reductase activity"/>
    <property type="evidence" value="ECO:0007669"/>
    <property type="project" value="InterPro"/>
</dbReference>
<dbReference type="GO" id="GO:0050661">
    <property type="term" value="F:NADP binding"/>
    <property type="evidence" value="ECO:0007669"/>
    <property type="project" value="UniProtKB-UniRule"/>
</dbReference>
<feature type="domain" description="FAD/NAD(P)-binding" evidence="20">
    <location>
        <begin position="5"/>
        <end position="281"/>
    </location>
</feature>
<dbReference type="Pfam" id="PF18267">
    <property type="entry name" value="Rubredoxin_C"/>
    <property type="match status" value="1"/>
</dbReference>
<keyword evidence="6 15" id="KW-0285">Flavoprotein</keyword>
<feature type="binding site" description="axial binding residue" evidence="16">
    <location>
        <position position="677"/>
    </location>
    <ligand>
        <name>siroheme</name>
        <dbReference type="ChEBI" id="CHEBI:60052"/>
    </ligand>
    <ligandPart>
        <name>Fe</name>
        <dbReference type="ChEBI" id="CHEBI:18248"/>
    </ligandPart>
</feature>
<evidence type="ECO:0000313" key="23">
    <source>
        <dbReference type="Proteomes" id="UP000674938"/>
    </source>
</evidence>
<feature type="domain" description="Nitrite/Sulfite reductase ferredoxin-like" evidence="18">
    <location>
        <begin position="554"/>
        <end position="616"/>
    </location>
</feature>
<dbReference type="Gene3D" id="1.10.10.1100">
    <property type="entry name" value="BFD-like [2Fe-2S]-binding domain"/>
    <property type="match status" value="1"/>
</dbReference>
<evidence type="ECO:0000259" key="20">
    <source>
        <dbReference type="Pfam" id="PF07992"/>
    </source>
</evidence>
<dbReference type="GO" id="GO:0051537">
    <property type="term" value="F:2 iron, 2 sulfur cluster binding"/>
    <property type="evidence" value="ECO:0007669"/>
    <property type="project" value="UniProtKB-KW"/>
</dbReference>
<dbReference type="InterPro" id="IPR006067">
    <property type="entry name" value="NO2/SO3_Rdtase_4Fe4S_dom"/>
</dbReference>
<evidence type="ECO:0000259" key="19">
    <source>
        <dbReference type="Pfam" id="PF04324"/>
    </source>
</evidence>
<evidence type="ECO:0000313" key="22">
    <source>
        <dbReference type="EMBL" id="MBP1042996.1"/>
    </source>
</evidence>
<dbReference type="InterPro" id="IPR052034">
    <property type="entry name" value="NasD-like"/>
</dbReference>
<organism evidence="22 23">
    <name type="scientific">Vagococcus allomyrinae</name>
    <dbReference type="NCBI Taxonomy" id="2794353"/>
    <lineage>
        <taxon>Bacteria</taxon>
        <taxon>Bacillati</taxon>
        <taxon>Bacillota</taxon>
        <taxon>Bacilli</taxon>
        <taxon>Lactobacillales</taxon>
        <taxon>Enterococcaceae</taxon>
        <taxon>Vagococcus</taxon>
    </lineage>
</organism>
<keyword evidence="9 15" id="KW-0274">FAD</keyword>
<keyword evidence="5 16" id="KW-0349">Heme</keyword>
<dbReference type="InterPro" id="IPR036188">
    <property type="entry name" value="FAD/NAD-bd_sf"/>
</dbReference>
<evidence type="ECO:0000256" key="5">
    <source>
        <dbReference type="ARBA" id="ARBA00022617"/>
    </source>
</evidence>
<dbReference type="InterPro" id="IPR017121">
    <property type="entry name" value="Nitrite_Rdtase_lsu"/>
</dbReference>
<dbReference type="InterPro" id="IPR007419">
    <property type="entry name" value="BFD-like_2Fe2S-bd_dom"/>
</dbReference>
<dbReference type="Pfam" id="PF03460">
    <property type="entry name" value="NIR_SIR_ferr"/>
    <property type="match status" value="1"/>
</dbReference>
<name>A0A940PG93_9ENTE</name>
<keyword evidence="13 15" id="KW-0534">Nitrate assimilation</keyword>
<evidence type="ECO:0000256" key="4">
    <source>
        <dbReference type="ARBA" id="ARBA00022485"/>
    </source>
</evidence>
<dbReference type="PANTHER" id="PTHR43809">
    <property type="entry name" value="NITRITE REDUCTASE (NADH) LARGE SUBUNIT"/>
    <property type="match status" value="1"/>
</dbReference>
<dbReference type="InterPro" id="IPR016156">
    <property type="entry name" value="FAD/NAD-linked_Rdtase_dimer_sf"/>
</dbReference>
<dbReference type="InterPro" id="IPR023753">
    <property type="entry name" value="FAD/NAD-binding_dom"/>
</dbReference>
<feature type="domain" description="BFD-like [2Fe-2S]-binding" evidence="19">
    <location>
        <begin position="415"/>
        <end position="464"/>
    </location>
</feature>
<evidence type="ECO:0000259" key="18">
    <source>
        <dbReference type="Pfam" id="PF03460"/>
    </source>
</evidence>
<dbReference type="CDD" id="cd19943">
    <property type="entry name" value="NirB_Fer2_BFD-like_1"/>
    <property type="match status" value="1"/>
</dbReference>
<dbReference type="GO" id="GO:0050660">
    <property type="term" value="F:flavin adenine dinucleotide binding"/>
    <property type="evidence" value="ECO:0007669"/>
    <property type="project" value="UniProtKB-UniRule"/>
</dbReference>
<evidence type="ECO:0000256" key="15">
    <source>
        <dbReference type="PIRNR" id="PIRNR037149"/>
    </source>
</evidence>
<evidence type="ECO:0000256" key="8">
    <source>
        <dbReference type="ARBA" id="ARBA00022723"/>
    </source>
</evidence>
<dbReference type="PRINTS" id="PR00397">
    <property type="entry name" value="SIROHAEM"/>
</dbReference>
<dbReference type="InterPro" id="IPR006066">
    <property type="entry name" value="NO2/SO3_Rdtase_FeS/sirohaem_BS"/>
</dbReference>
<evidence type="ECO:0000256" key="6">
    <source>
        <dbReference type="ARBA" id="ARBA00022630"/>
    </source>
</evidence>
<dbReference type="InterPro" id="IPR012744">
    <property type="entry name" value="Nitri_red_NirB"/>
</dbReference>
<dbReference type="Gene3D" id="3.30.413.10">
    <property type="entry name" value="Sulfite Reductase Hemoprotein, domain 1"/>
    <property type="match status" value="1"/>
</dbReference>
<dbReference type="Gene3D" id="3.30.390.30">
    <property type="match status" value="1"/>
</dbReference>
<evidence type="ECO:0000256" key="14">
    <source>
        <dbReference type="ARBA" id="ARBA00034078"/>
    </source>
</evidence>
<feature type="binding site" evidence="16">
    <location>
        <position position="677"/>
    </location>
    <ligand>
        <name>[4Fe-4S] cluster</name>
        <dbReference type="ChEBI" id="CHEBI:49883"/>
    </ligand>
</feature>
<dbReference type="EMBL" id="JAEEGA010000013">
    <property type="protein sequence ID" value="MBP1042996.1"/>
    <property type="molecule type" value="Genomic_DNA"/>
</dbReference>
<evidence type="ECO:0000256" key="1">
    <source>
        <dbReference type="ARBA" id="ARBA00001974"/>
    </source>
</evidence>
<dbReference type="InterPro" id="IPR041575">
    <property type="entry name" value="Rubredoxin_C"/>
</dbReference>
<keyword evidence="4 16" id="KW-0004">4Fe-4S</keyword>
<keyword evidence="23" id="KW-1185">Reference proteome</keyword>
<dbReference type="SUPFAM" id="SSF56014">
    <property type="entry name" value="Nitrite and sulphite reductase 4Fe-4S domain-like"/>
    <property type="match status" value="1"/>
</dbReference>
<dbReference type="Gene3D" id="3.90.480.20">
    <property type="match status" value="1"/>
</dbReference>
<feature type="binding site" evidence="16">
    <location>
        <position position="673"/>
    </location>
    <ligand>
        <name>[4Fe-4S] cluster</name>
        <dbReference type="ChEBI" id="CHEBI:49883"/>
    </ligand>
</feature>
<dbReference type="Proteomes" id="UP000674938">
    <property type="component" value="Unassembled WGS sequence"/>
</dbReference>
<dbReference type="InterPro" id="IPR005117">
    <property type="entry name" value="NiRdtase/SiRdtase_haem-b_fer"/>
</dbReference>
<dbReference type="InterPro" id="IPR036136">
    <property type="entry name" value="Nit/Sulf_reduc_fer-like_dom_sf"/>
</dbReference>
<evidence type="ECO:0000259" key="17">
    <source>
        <dbReference type="Pfam" id="PF01077"/>
    </source>
</evidence>
<keyword evidence="11 16" id="KW-0408">Iron</keyword>
<gene>
    <name evidence="22" type="ORF">I6N95_18435</name>
</gene>
<comment type="similarity">
    <text evidence="3">Belongs to the nitrite and sulfite reductase 4Fe-4S domain family.</text>
</comment>
<keyword evidence="8 16" id="KW-0479">Metal-binding</keyword>
<feature type="domain" description="BFD-like [2Fe-2S]-binding" evidence="19">
    <location>
        <begin position="479"/>
        <end position="529"/>
    </location>
</feature>
<comment type="cofactor">
    <cofactor evidence="16">
        <name>[4Fe-4S] cluster</name>
        <dbReference type="ChEBI" id="CHEBI:49883"/>
    </cofactor>
    <text evidence="16">Binds 1 [4Fe-4S] cluster per subunit.</text>
</comment>
<dbReference type="FunFam" id="1.10.10.1100:FF:000002">
    <property type="entry name" value="Nitrite reductase large subunit"/>
    <property type="match status" value="1"/>
</dbReference>
<evidence type="ECO:0000256" key="3">
    <source>
        <dbReference type="ARBA" id="ARBA00010429"/>
    </source>
</evidence>
<dbReference type="PRINTS" id="PR00411">
    <property type="entry name" value="PNDRDTASEI"/>
</dbReference>
<evidence type="ECO:0000256" key="13">
    <source>
        <dbReference type="ARBA" id="ARBA00023063"/>
    </source>
</evidence>
<evidence type="ECO:0000256" key="16">
    <source>
        <dbReference type="PIRSR" id="PIRSR037149-1"/>
    </source>
</evidence>
<dbReference type="Pfam" id="PF01077">
    <property type="entry name" value="NIR_SIR"/>
    <property type="match status" value="1"/>
</dbReference>
<dbReference type="CDD" id="cd19944">
    <property type="entry name" value="NirB_Fer2_BFD-like_2"/>
    <property type="match status" value="1"/>
</dbReference>
<comment type="caution">
    <text evidence="22">The sequence shown here is derived from an EMBL/GenBank/DDBJ whole genome shotgun (WGS) entry which is preliminary data.</text>
</comment>
<dbReference type="Pfam" id="PF07992">
    <property type="entry name" value="Pyr_redox_2"/>
    <property type="match status" value="1"/>
</dbReference>
<dbReference type="GO" id="GO:0051539">
    <property type="term" value="F:4 iron, 4 sulfur cluster binding"/>
    <property type="evidence" value="ECO:0007669"/>
    <property type="project" value="UniProtKB-KW"/>
</dbReference>
<reference evidence="22" key="1">
    <citation type="submission" date="2020-12" db="EMBL/GenBank/DDBJ databases">
        <title>Vagococcus allomyrinae sp. nov. and Enterococcus lavae sp. nov., isolated from the larvae of Allomyrina dichotoma.</title>
        <authorList>
            <person name="Lee S.D."/>
        </authorList>
    </citation>
    <scope>NUCLEOTIDE SEQUENCE</scope>
    <source>
        <strain evidence="22">BWB3-3</strain>
    </source>
</reference>
<evidence type="ECO:0000256" key="7">
    <source>
        <dbReference type="ARBA" id="ARBA00022714"/>
    </source>
</evidence>
<keyword evidence="10" id="KW-0560">Oxidoreductase</keyword>
<dbReference type="GO" id="GO:0046872">
    <property type="term" value="F:metal ion binding"/>
    <property type="evidence" value="ECO:0007669"/>
    <property type="project" value="UniProtKB-KW"/>
</dbReference>
<dbReference type="PRINTS" id="PR00368">
    <property type="entry name" value="FADPNR"/>
</dbReference>
<keyword evidence="7" id="KW-0001">2Fe-2S</keyword>
<accession>A0A940PG93</accession>
<dbReference type="RefSeq" id="WP_209530809.1">
    <property type="nucleotide sequence ID" value="NZ_JAEEGA010000013.1"/>
</dbReference>
<dbReference type="InterPro" id="IPR045854">
    <property type="entry name" value="NO2/SO3_Rdtase_4Fe4S_sf"/>
</dbReference>
<comment type="pathway">
    <text evidence="2">Nitrogen metabolism; nitrate reduction (assimilation).</text>
</comment>
<feature type="binding site" evidence="16">
    <location>
        <position position="633"/>
    </location>
    <ligand>
        <name>[4Fe-4S] cluster</name>
        <dbReference type="ChEBI" id="CHEBI:49883"/>
    </ligand>
</feature>
<sequence length="802" mass="88274">MSKEKLVMIGNGMAGIRTLEEIIDREPDLYDMMVIGEENYPNYNRIMLSNILQKKMTTAEIITNDYDWYQANRVTLINHNPVSRIEVADKQVVTADGRVFSYDKLILATGSRAFILPVEGSQLPGVLGFRTIDDTAEMLAAANKYQKAAVIGGGLLGLEAAKGLHDQGMDVTVVHLAEWLMETQLDRKAGELLQKDLEAQGLKFAIGKATAKIVGRQRVSGLEFSDGTSLEADLVVMSIGIKPEISLAQGTELKTNRGFVVNDYLQTNLKDIYAVGECCEHRGIAYGLVAPLYEQGKVLADLLTNRETEPYEGSKMFTQLKVSGCDLFSAGNISEDEEVKGVESFDGIANAYKKIFVKNGKLEGVVLYGDTSEGNRYYNILKKEQSLEDFKMVSLLYSGADETSGNVAEMPDDEMICGCNGVTKGKIVEAIHEHGLTSVAEVTSRTKAGNSCGKCKGLVGDVLAYTLGDQFEAAGPVGICECTTLTRDQLVISIRQKGLKTIKEVRHALNFSNLDGCPKCHPAINYYLNMIYPQEHADEKASRYVNERMHGNIQKDGTYSVIPRVRGGKTSPQQLIKIAQVAEKYQVPLLKITGSQRIGMYGVSKEDMPKIWEELEMTSASAYAKAFRSVKTCVGKNFCRFGTQDSMGLGIKLETKFEFIDTPHKFKIGVSACPRSCVESGVKDFGVIGVENGFQIYIGGNGGTEVVEGRLLTTCATEEEVIELCGAMLQYYRETGIYAERTAPWLERLGFEQVSEVLLNKDTQKVLNQELAEAMAGKQVNPWEDVVASKEKVAELYAVERV</sequence>
<dbReference type="AlphaFoldDB" id="A0A940PG93"/>
<dbReference type="FunFam" id="3.50.50.60:FF:000033">
    <property type="entry name" value="Nitrite reductase [NAD(P)H], large subunit"/>
    <property type="match status" value="1"/>
</dbReference>
<dbReference type="PIRSF" id="PIRSF037149">
    <property type="entry name" value="NirB"/>
    <property type="match status" value="1"/>
</dbReference>
<evidence type="ECO:0000256" key="10">
    <source>
        <dbReference type="ARBA" id="ARBA00023002"/>
    </source>
</evidence>
<evidence type="ECO:0000256" key="11">
    <source>
        <dbReference type="ARBA" id="ARBA00023004"/>
    </source>
</evidence>
<feature type="domain" description="NADH-rubredoxin oxidoreductase C-terminal" evidence="21">
    <location>
        <begin position="318"/>
        <end position="384"/>
    </location>
</feature>
<comment type="cofactor">
    <cofactor evidence="1 15">
        <name>FAD</name>
        <dbReference type="ChEBI" id="CHEBI:57692"/>
    </cofactor>
</comment>
<evidence type="ECO:0000256" key="2">
    <source>
        <dbReference type="ARBA" id="ARBA00005096"/>
    </source>
</evidence>
<comment type="cofactor">
    <cofactor evidence="16">
        <name>siroheme</name>
        <dbReference type="ChEBI" id="CHEBI:60052"/>
    </cofactor>
    <text evidence="16">Binds 1 siroheme per subunit.</text>
</comment>
<dbReference type="Gene3D" id="3.50.50.60">
    <property type="entry name" value="FAD/NAD(P)-binding domain"/>
    <property type="match status" value="2"/>
</dbReference>
<proteinExistence type="inferred from homology"/>
<feature type="domain" description="Nitrite/sulphite reductase 4Fe-4S" evidence="17">
    <location>
        <begin position="625"/>
        <end position="761"/>
    </location>
</feature>
<dbReference type="Pfam" id="PF04324">
    <property type="entry name" value="Fer2_BFD"/>
    <property type="match status" value="2"/>
</dbReference>
<keyword evidence="12 16" id="KW-0411">Iron-sulfur</keyword>
<dbReference type="GO" id="GO:0020037">
    <property type="term" value="F:heme binding"/>
    <property type="evidence" value="ECO:0007669"/>
    <property type="project" value="InterPro"/>
</dbReference>
<evidence type="ECO:0000256" key="9">
    <source>
        <dbReference type="ARBA" id="ARBA00022827"/>
    </source>
</evidence>